<dbReference type="EMBL" id="BQYH01000069">
    <property type="protein sequence ID" value="GKU75192.1"/>
    <property type="molecule type" value="Genomic_DNA"/>
</dbReference>
<reference evidence="2" key="3">
    <citation type="journal article" date="2022" name="Microbiol. Resour. Announc.">
        <title>Draft Genome Sequences of Eight Mycobacterium montefiorense Strains Isolated from Salamanders in Captivity.</title>
        <authorList>
            <person name="Komine T."/>
            <person name="Ihara H."/>
            <person name="Fukano H."/>
            <person name="Hoshino Y."/>
            <person name="Kurata O."/>
            <person name="Wada S."/>
        </authorList>
    </citation>
    <scope>NUCLEOTIDE SEQUENCE</scope>
    <source>
        <strain evidence="2">NJB18185</strain>
    </source>
</reference>
<dbReference type="Proteomes" id="UP000245060">
    <property type="component" value="Unassembled WGS sequence"/>
</dbReference>
<reference evidence="3" key="2">
    <citation type="submission" date="2018-04" db="EMBL/GenBank/DDBJ databases">
        <title>Draft genome sequence of Mycobacterium montefiorense isolated from Japanese black salamander.</title>
        <authorList>
            <person name="Fukano H."/>
            <person name="Yoshida M."/>
            <person name="Shimizu A."/>
            <person name="Iwao H."/>
            <person name="Kurata O."/>
            <person name="Katayama Y."/>
            <person name="Omatsu T."/>
            <person name="Mizutani T."/>
            <person name="Wada S."/>
            <person name="Hoshino Y."/>
        </authorList>
    </citation>
    <scope>NUCLEOTIDE SEQUENCE [LARGE SCALE GENOMIC DNA]</scope>
    <source>
        <strain evidence="3">BS</strain>
    </source>
</reference>
<organism evidence="2 4">
    <name type="scientific">Mycobacterium montefiorense</name>
    <dbReference type="NCBI Taxonomy" id="154654"/>
    <lineage>
        <taxon>Bacteria</taxon>
        <taxon>Bacillati</taxon>
        <taxon>Actinomycetota</taxon>
        <taxon>Actinomycetes</taxon>
        <taxon>Mycobacteriales</taxon>
        <taxon>Mycobacteriaceae</taxon>
        <taxon>Mycobacterium</taxon>
        <taxon>Mycobacterium simiae complex</taxon>
    </lineage>
</organism>
<dbReference type="AlphaFoldDB" id="A0AA37PSX4"/>
<comment type="caution">
    <text evidence="2">The sequence shown here is derived from an EMBL/GenBank/DDBJ whole genome shotgun (WGS) entry which is preliminary data.</text>
</comment>
<dbReference type="Proteomes" id="UP001139505">
    <property type="component" value="Unassembled WGS sequence"/>
</dbReference>
<evidence type="ECO:0000313" key="3">
    <source>
        <dbReference type="Proteomes" id="UP000245060"/>
    </source>
</evidence>
<keyword evidence="3" id="KW-1185">Reference proteome</keyword>
<protein>
    <submittedName>
        <fullName evidence="2">Uncharacterized protein</fullName>
    </submittedName>
</protein>
<reference evidence="1" key="1">
    <citation type="journal article" date="2018" name="Genome Announc.">
        <title>Draft Genome Sequence of Mycobacterium montefiorense Isolated from Japanese Black Salamander (Hynobius nigrescens).</title>
        <authorList>
            <person name="Fukano H."/>
            <person name="Yoshida M."/>
            <person name="Shimizu A."/>
            <person name="Iwao H."/>
            <person name="Katayama Y."/>
            <person name="Omatsu T."/>
            <person name="Mizutani T."/>
            <person name="Kurata O."/>
            <person name="Wada S."/>
            <person name="Hoshino Y."/>
        </authorList>
    </citation>
    <scope>NUCLEOTIDE SEQUENCE</scope>
    <source>
        <strain evidence="1">BS</strain>
    </source>
</reference>
<evidence type="ECO:0000313" key="1">
    <source>
        <dbReference type="EMBL" id="GBG39563.1"/>
    </source>
</evidence>
<sequence length="131" mass="14436">MDYRPVTCLPDQFEAVGAGSDHDISSVTVHQQQRTAVVENDCPGCKVGRTYVARTRQWHLGFHDRRPSADLLRSGIVDAIVPEPPDAADEPIEFSPRLPAAIAAEVPALREVPGAERISERLRRYRGIGLP</sequence>
<accession>A0AA37PSX4</accession>
<gene>
    <name evidence="1" type="ORF">MmonteBS_39350</name>
    <name evidence="2" type="ORF">NJB18185_49630</name>
</gene>
<dbReference type="EMBL" id="BFCH01000020">
    <property type="protein sequence ID" value="GBG39563.1"/>
    <property type="molecule type" value="Genomic_DNA"/>
</dbReference>
<evidence type="ECO:0000313" key="2">
    <source>
        <dbReference type="EMBL" id="GKU75192.1"/>
    </source>
</evidence>
<reference evidence="2" key="4">
    <citation type="submission" date="2022-04" db="EMBL/GenBank/DDBJ databases">
        <authorList>
            <person name="Komine T."/>
            <person name="Fukano H."/>
            <person name="Wada S."/>
        </authorList>
    </citation>
    <scope>NUCLEOTIDE SEQUENCE</scope>
    <source>
        <strain evidence="2">NJB18185</strain>
    </source>
</reference>
<name>A0AA37PSX4_9MYCO</name>
<proteinExistence type="predicted"/>
<evidence type="ECO:0000313" key="4">
    <source>
        <dbReference type="Proteomes" id="UP001139505"/>
    </source>
</evidence>